<feature type="transmembrane region" description="Helical" evidence="1">
    <location>
        <begin position="144"/>
        <end position="162"/>
    </location>
</feature>
<keyword evidence="3" id="KW-1185">Reference proteome</keyword>
<evidence type="ECO:0000256" key="1">
    <source>
        <dbReference type="SAM" id="Phobius"/>
    </source>
</evidence>
<accession>A0A5C1YQ15</accession>
<evidence type="ECO:0000313" key="2">
    <source>
        <dbReference type="EMBL" id="QEO16892.1"/>
    </source>
</evidence>
<dbReference type="RefSeq" id="WP_149278572.1">
    <property type="nucleotide sequence ID" value="NZ_CP043506.1"/>
</dbReference>
<keyword evidence="1" id="KW-1133">Transmembrane helix</keyword>
<dbReference type="Proteomes" id="UP000324536">
    <property type="component" value="Chromosome"/>
</dbReference>
<dbReference type="EMBL" id="CP043506">
    <property type="protein sequence ID" value="QEO16892.1"/>
    <property type="molecule type" value="Genomic_DNA"/>
</dbReference>
<name>A0A5C1YQ15_9PROT</name>
<keyword evidence="1" id="KW-0812">Transmembrane</keyword>
<proteinExistence type="predicted"/>
<evidence type="ECO:0000313" key="3">
    <source>
        <dbReference type="Proteomes" id="UP000324536"/>
    </source>
</evidence>
<dbReference type="AlphaFoldDB" id="A0A5C1YQ15"/>
<dbReference type="KEGG" id="acek:FLP30_03280"/>
<evidence type="ECO:0008006" key="4">
    <source>
        <dbReference type="Google" id="ProtNLM"/>
    </source>
</evidence>
<dbReference type="OrthoDB" id="7220173at2"/>
<organism evidence="2 3">
    <name type="scientific">Acetobacter vaccinii</name>
    <dbReference type="NCBI Taxonomy" id="2592655"/>
    <lineage>
        <taxon>Bacteria</taxon>
        <taxon>Pseudomonadati</taxon>
        <taxon>Pseudomonadota</taxon>
        <taxon>Alphaproteobacteria</taxon>
        <taxon>Acetobacterales</taxon>
        <taxon>Acetobacteraceae</taxon>
        <taxon>Acetobacter</taxon>
    </lineage>
</organism>
<feature type="transmembrane region" description="Helical" evidence="1">
    <location>
        <begin position="119"/>
        <end position="138"/>
    </location>
</feature>
<gene>
    <name evidence="2" type="ORF">FLP30_03280</name>
</gene>
<feature type="transmembrane region" description="Helical" evidence="1">
    <location>
        <begin position="192"/>
        <end position="212"/>
    </location>
</feature>
<keyword evidence="1" id="KW-0472">Membrane</keyword>
<feature type="transmembrane region" description="Helical" evidence="1">
    <location>
        <begin position="233"/>
        <end position="252"/>
    </location>
</feature>
<sequence length="269" mass="28625">MSDMLLITAAAAAVIVMWSLLAKDTAASVAGLGVALWFPLSILLYRLLLRWLPVIDGVRLRPMDIAPGLRRQVTAACLLTASLSILCLTSQPAPVAIADIVALNFACLAALLDRSEGWMPNYVLVPMLLAGLVAGILHDSSAQAILGAAAAWIVVSLALVALSITLRANFLSGTNITMAAACGAWVGLEGLWTFLCATAFVHWASCVLLRHVQDRAAAERLYLDNTPKAWTQPMGPSFALAMALAMLLPGFLPGLPDWILHLASQKDQY</sequence>
<protein>
    <recommendedName>
        <fullName evidence="4">Prepilin type IV endopeptidase peptidase domain-containing protein</fullName>
    </recommendedName>
</protein>
<reference evidence="2 3" key="1">
    <citation type="submission" date="2019-09" db="EMBL/GenBank/DDBJ databases">
        <title>Genome sequencing of strain KACC 21233.</title>
        <authorList>
            <person name="Heo J."/>
            <person name="Kim S.-J."/>
            <person name="Kim J.-S."/>
            <person name="Hong S.-B."/>
            <person name="Kwon S.-W."/>
        </authorList>
    </citation>
    <scope>NUCLEOTIDE SEQUENCE [LARGE SCALE GENOMIC DNA]</scope>
    <source>
        <strain evidence="2 3">KACC 21233</strain>
    </source>
</reference>
<feature type="transmembrane region" description="Helical" evidence="1">
    <location>
        <begin position="32"/>
        <end position="52"/>
    </location>
</feature>